<keyword evidence="2" id="KW-1185">Reference proteome</keyword>
<reference evidence="2" key="1">
    <citation type="journal article" date="2017" name="Nat. Commun.">
        <title>The asparagus genome sheds light on the origin and evolution of a young Y chromosome.</title>
        <authorList>
            <person name="Harkess A."/>
            <person name="Zhou J."/>
            <person name="Xu C."/>
            <person name="Bowers J.E."/>
            <person name="Van der Hulst R."/>
            <person name="Ayyampalayam S."/>
            <person name="Mercati F."/>
            <person name="Riccardi P."/>
            <person name="McKain M.R."/>
            <person name="Kakrana A."/>
            <person name="Tang H."/>
            <person name="Ray J."/>
            <person name="Groenendijk J."/>
            <person name="Arikit S."/>
            <person name="Mathioni S.M."/>
            <person name="Nakano M."/>
            <person name="Shan H."/>
            <person name="Telgmann-Rauber A."/>
            <person name="Kanno A."/>
            <person name="Yue Z."/>
            <person name="Chen H."/>
            <person name="Li W."/>
            <person name="Chen Y."/>
            <person name="Xu X."/>
            <person name="Zhang Y."/>
            <person name="Luo S."/>
            <person name="Chen H."/>
            <person name="Gao J."/>
            <person name="Mao Z."/>
            <person name="Pires J.C."/>
            <person name="Luo M."/>
            <person name="Kudrna D."/>
            <person name="Wing R.A."/>
            <person name="Meyers B.C."/>
            <person name="Yi K."/>
            <person name="Kong H."/>
            <person name="Lavrijsen P."/>
            <person name="Sunseri F."/>
            <person name="Falavigna A."/>
            <person name="Ye Y."/>
            <person name="Leebens-Mack J.H."/>
            <person name="Chen G."/>
        </authorList>
    </citation>
    <scope>NUCLEOTIDE SEQUENCE [LARGE SCALE GENOMIC DNA]</scope>
    <source>
        <strain evidence="2">cv. DH0086</strain>
    </source>
</reference>
<protein>
    <submittedName>
        <fullName evidence="1">Uncharacterized protein</fullName>
    </submittedName>
</protein>
<dbReference type="AlphaFoldDB" id="A0A5P1F9C7"/>
<dbReference type="Proteomes" id="UP000243459">
    <property type="component" value="Chromosome 3"/>
</dbReference>
<evidence type="ECO:0000313" key="1">
    <source>
        <dbReference type="EMBL" id="ONK74762.1"/>
    </source>
</evidence>
<proteinExistence type="predicted"/>
<name>A0A5P1F9C7_ASPOF</name>
<sequence>MIRVRLSGYLIASLHPLVPVLERSLSCCRSRYRSLVIMKLKSSDNLCYTETQKQPPSSSHLHSQLKNLHRSLHQLANKQLKFNTQLLTQLKDVAYDASELVDDLEYEALRQEVEEFNRLNPNKPITGPSISQFTGLQTGDPHTSNRGGGGVPALDSVDAQDVSCSGAIEDRIAIIVEKMDYFAAILEGTIDQDNNNEVVNPVITGDVCAANNIVDYRPRRSLKW</sequence>
<evidence type="ECO:0000313" key="2">
    <source>
        <dbReference type="Proteomes" id="UP000243459"/>
    </source>
</evidence>
<organism evidence="1 2">
    <name type="scientific">Asparagus officinalis</name>
    <name type="common">Garden asparagus</name>
    <dbReference type="NCBI Taxonomy" id="4686"/>
    <lineage>
        <taxon>Eukaryota</taxon>
        <taxon>Viridiplantae</taxon>
        <taxon>Streptophyta</taxon>
        <taxon>Embryophyta</taxon>
        <taxon>Tracheophyta</taxon>
        <taxon>Spermatophyta</taxon>
        <taxon>Magnoliopsida</taxon>
        <taxon>Liliopsida</taxon>
        <taxon>Asparagales</taxon>
        <taxon>Asparagaceae</taxon>
        <taxon>Asparagoideae</taxon>
        <taxon>Asparagus</taxon>
    </lineage>
</organism>
<accession>A0A5P1F9C7</accession>
<dbReference type="EMBL" id="CM007383">
    <property type="protein sequence ID" value="ONK74762.1"/>
    <property type="molecule type" value="Genomic_DNA"/>
</dbReference>
<dbReference type="Gramene" id="ONK74762">
    <property type="protein sequence ID" value="ONK74762"/>
    <property type="gene ID" value="A4U43_C03F9890"/>
</dbReference>
<gene>
    <name evidence="1" type="ORF">A4U43_C03F9890</name>
</gene>